<dbReference type="Proteomes" id="UP000017800">
    <property type="component" value="Unassembled WGS sequence"/>
</dbReference>
<evidence type="ECO:0000313" key="1">
    <source>
        <dbReference type="EMBL" id="GAD88656.1"/>
    </source>
</evidence>
<proteinExistence type="predicted"/>
<gene>
    <name evidence="1" type="ORF">VHA01S_008_00520</name>
</gene>
<organism evidence="1 2">
    <name type="scientific">Vibrio halioticoli NBRC 102217</name>
    <dbReference type="NCBI Taxonomy" id="1219072"/>
    <lineage>
        <taxon>Bacteria</taxon>
        <taxon>Pseudomonadati</taxon>
        <taxon>Pseudomonadota</taxon>
        <taxon>Gammaproteobacteria</taxon>
        <taxon>Vibrionales</taxon>
        <taxon>Vibrionaceae</taxon>
        <taxon>Vibrio</taxon>
    </lineage>
</organism>
<dbReference type="eggNOG" id="ENOG5032UPM">
    <property type="taxonomic scope" value="Bacteria"/>
</dbReference>
<dbReference type="OrthoDB" id="6238348at2"/>
<comment type="caution">
    <text evidence="1">The sequence shown here is derived from an EMBL/GenBank/DDBJ whole genome shotgun (WGS) entry which is preliminary data.</text>
</comment>
<keyword evidence="2" id="KW-1185">Reference proteome</keyword>
<sequence length="99" mass="11380">MTERKPDRLTAMHNLIEQAKIELPLYEDETFVCGTGTNCVGCPKKLMELVDTELSYWEHYISDGTPPNFDDIRRFGKLCKNVKRALVRNNVIPVVNTTH</sequence>
<dbReference type="AlphaFoldDB" id="V5FFH8"/>
<protein>
    <submittedName>
        <fullName evidence="1">Uncharacterized protein</fullName>
    </submittedName>
</protein>
<dbReference type="RefSeq" id="WP_023403039.1">
    <property type="nucleotide sequence ID" value="NZ_BAUJ01000008.1"/>
</dbReference>
<reference evidence="1 2" key="1">
    <citation type="submission" date="2013-10" db="EMBL/GenBank/DDBJ databases">
        <authorList>
            <person name="Ichikawa N."/>
            <person name="Kimura A."/>
            <person name="Ohji S."/>
            <person name="Hosoyama A."/>
            <person name="Fujita N."/>
        </authorList>
    </citation>
    <scope>NUCLEOTIDE SEQUENCE [LARGE SCALE GENOMIC DNA]</scope>
    <source>
        <strain evidence="1 2">NBRC 102217</strain>
    </source>
</reference>
<reference evidence="1 2" key="2">
    <citation type="submission" date="2013-11" db="EMBL/GenBank/DDBJ databases">
        <title>Whole genome shotgun sequence of Vibrio halioticoli NBRC 102217.</title>
        <authorList>
            <person name="Isaki S."/>
            <person name="Kimura A."/>
            <person name="Ohji S."/>
            <person name="Hosoyama A."/>
            <person name="Fujita N."/>
            <person name="Hashimoto M."/>
            <person name="Hosoyama Y."/>
            <person name="Yamazoe A."/>
        </authorList>
    </citation>
    <scope>NUCLEOTIDE SEQUENCE [LARGE SCALE GENOMIC DNA]</scope>
    <source>
        <strain evidence="1 2">NBRC 102217</strain>
    </source>
</reference>
<accession>V5FFH8</accession>
<evidence type="ECO:0000313" key="2">
    <source>
        <dbReference type="Proteomes" id="UP000017800"/>
    </source>
</evidence>
<dbReference type="EMBL" id="BAUJ01000008">
    <property type="protein sequence ID" value="GAD88656.1"/>
    <property type="molecule type" value="Genomic_DNA"/>
</dbReference>
<name>V5FFH8_9VIBR</name>